<dbReference type="Proteomes" id="UP001500571">
    <property type="component" value="Unassembled WGS sequence"/>
</dbReference>
<feature type="transmembrane region" description="Helical" evidence="6">
    <location>
        <begin position="443"/>
        <end position="465"/>
    </location>
</feature>
<dbReference type="InterPro" id="IPR003838">
    <property type="entry name" value="ABC3_permease_C"/>
</dbReference>
<evidence type="ECO:0000256" key="6">
    <source>
        <dbReference type="SAM" id="Phobius"/>
    </source>
</evidence>
<sequence>MRVSGWLRRALRPSWTNTLVTFAAIALRMFGPRGVHGAPGNGTYPDVARVRGALGYRRGQAITLALLAALLTACAVFAPLYDRSMRQALIDVKLERVSSLDTSVRLSVQALEGVAYKPGMVPSPEQLAATIPAGVRRDFRAPVTGWTANADEDPRHDFTLAGDVMWRPGVCDRVRVVAGRCPDRPGEVLISTGDVSSNQLALGQELPVVTQTLTPVPEDQPLPRHELHVVGLYEEIPGRGWFRERLTGWAGQFTETVGPAHRRTQPKLIRHDAWLTVPETFTDPAAPLPNLRSSATFELLPDRVDVDELHDLTRLAGLSGAPALRTGAFADVVTGLPDIAAQVSRQVDDAHVVAPLIALPLAVLCLLALWLALATAADQSRPEIAVARLRGLGAAGARRVAAGDLVPPVVLGAVPGALAGVGGAWLAAKLLPGHAGVELRAPVWAASGAAALVVLTCALAVAARVARTPVDRLIRRSASLRRGWRLGALDGALLTCCAVAAVAYLAGSVHGTAVYVAPAVFALLVGLLLAHVLPPLATGAGRALLRGGRTAAGLAFLDSARSVALRPTVTALTVAAALTVFATDAVTVAARNRELAARQEAGAPAVLELASTDVAGIDDALKQLHDGAATPVVTITPPGAGAVMTVAVRPAGFARVALIDPGTLPTDWTRRLTIDGPHTPVLATTAADGDSDRLSITDVDGRRRPADIAGTVPRIPGAPARAVLADLDALLATGPPGAGANVWVWLADPALVHPAIRALEQRHIGVTDTRTLTDARRDLDETIPTWSTRLGLLTALGSLASAVLLVAVATAGGRRERAYDLATLWLAGVPRGTVRRLALTAHLPAVITATFAGCAAGLVGARVAMPHLPLFGTAPEVDTLDLGTSWVAVAAATGGCLVVLGLATVLAGQADSRRTTLDRLRRGT</sequence>
<evidence type="ECO:0000256" key="1">
    <source>
        <dbReference type="ARBA" id="ARBA00004651"/>
    </source>
</evidence>
<evidence type="ECO:0000256" key="5">
    <source>
        <dbReference type="ARBA" id="ARBA00023136"/>
    </source>
</evidence>
<name>A0ABN2R7Y0_9ACTN</name>
<organism evidence="8 9">
    <name type="scientific">Nocardioides panacihumi</name>
    <dbReference type="NCBI Taxonomy" id="400774"/>
    <lineage>
        <taxon>Bacteria</taxon>
        <taxon>Bacillati</taxon>
        <taxon>Actinomycetota</taxon>
        <taxon>Actinomycetes</taxon>
        <taxon>Propionibacteriales</taxon>
        <taxon>Nocardioidaceae</taxon>
        <taxon>Nocardioides</taxon>
    </lineage>
</organism>
<evidence type="ECO:0000256" key="3">
    <source>
        <dbReference type="ARBA" id="ARBA00022692"/>
    </source>
</evidence>
<comment type="caution">
    <text evidence="8">The sequence shown here is derived from an EMBL/GenBank/DDBJ whole genome shotgun (WGS) entry which is preliminary data.</text>
</comment>
<proteinExistence type="predicted"/>
<dbReference type="EMBL" id="BAAAPB010000002">
    <property type="protein sequence ID" value="GAA1964964.1"/>
    <property type="molecule type" value="Genomic_DNA"/>
</dbReference>
<accession>A0ABN2R7Y0</accession>
<keyword evidence="4 6" id="KW-1133">Transmembrane helix</keyword>
<dbReference type="Pfam" id="PF02687">
    <property type="entry name" value="FtsX"/>
    <property type="match status" value="1"/>
</dbReference>
<gene>
    <name evidence="8" type="ORF">GCM10009798_26510</name>
</gene>
<reference evidence="8 9" key="1">
    <citation type="journal article" date="2019" name="Int. J. Syst. Evol. Microbiol.">
        <title>The Global Catalogue of Microorganisms (GCM) 10K type strain sequencing project: providing services to taxonomists for standard genome sequencing and annotation.</title>
        <authorList>
            <consortium name="The Broad Institute Genomics Platform"/>
            <consortium name="The Broad Institute Genome Sequencing Center for Infectious Disease"/>
            <person name="Wu L."/>
            <person name="Ma J."/>
        </authorList>
    </citation>
    <scope>NUCLEOTIDE SEQUENCE [LARGE SCALE GENOMIC DNA]</scope>
    <source>
        <strain evidence="8 9">JCM 15309</strain>
    </source>
</reference>
<evidence type="ECO:0000256" key="2">
    <source>
        <dbReference type="ARBA" id="ARBA00022475"/>
    </source>
</evidence>
<dbReference type="RefSeq" id="WP_344045393.1">
    <property type="nucleotide sequence ID" value="NZ_BAAAPB010000002.1"/>
</dbReference>
<feature type="transmembrane region" description="Helical" evidence="6">
    <location>
        <begin position="790"/>
        <end position="812"/>
    </location>
</feature>
<feature type="transmembrane region" description="Helical" evidence="6">
    <location>
        <begin position="486"/>
        <end position="507"/>
    </location>
</feature>
<evidence type="ECO:0000256" key="4">
    <source>
        <dbReference type="ARBA" id="ARBA00022989"/>
    </source>
</evidence>
<evidence type="ECO:0000259" key="7">
    <source>
        <dbReference type="Pfam" id="PF02687"/>
    </source>
</evidence>
<feature type="transmembrane region" description="Helical" evidence="6">
    <location>
        <begin position="846"/>
        <end position="865"/>
    </location>
</feature>
<feature type="domain" description="ABC3 transporter permease C-terminal" evidence="7">
    <location>
        <begin position="358"/>
        <end position="464"/>
    </location>
</feature>
<feature type="transmembrane region" description="Helical" evidence="6">
    <location>
        <begin position="352"/>
        <end position="373"/>
    </location>
</feature>
<feature type="transmembrane region" description="Helical" evidence="6">
    <location>
        <begin position="61"/>
        <end position="81"/>
    </location>
</feature>
<comment type="subcellular location">
    <subcellularLocation>
        <location evidence="1">Cell membrane</location>
        <topology evidence="1">Multi-pass membrane protein</topology>
    </subcellularLocation>
</comment>
<feature type="transmembrane region" description="Helical" evidence="6">
    <location>
        <begin position="513"/>
        <end position="533"/>
    </location>
</feature>
<keyword evidence="2" id="KW-1003">Cell membrane</keyword>
<protein>
    <recommendedName>
        <fullName evidence="7">ABC3 transporter permease C-terminal domain-containing protein</fullName>
    </recommendedName>
</protein>
<keyword evidence="9" id="KW-1185">Reference proteome</keyword>
<feature type="transmembrane region" description="Helical" evidence="6">
    <location>
        <begin position="885"/>
        <end position="907"/>
    </location>
</feature>
<keyword evidence="3 6" id="KW-0812">Transmembrane</keyword>
<evidence type="ECO:0000313" key="8">
    <source>
        <dbReference type="EMBL" id="GAA1964964.1"/>
    </source>
</evidence>
<keyword evidence="5 6" id="KW-0472">Membrane</keyword>
<evidence type="ECO:0000313" key="9">
    <source>
        <dbReference type="Proteomes" id="UP001500571"/>
    </source>
</evidence>